<feature type="transmembrane region" description="Helical" evidence="2">
    <location>
        <begin position="82"/>
        <end position="102"/>
    </location>
</feature>
<organism evidence="3">
    <name type="scientific">Streptomyces sp. F2</name>
    <dbReference type="NCBI Taxonomy" id="317660"/>
    <lineage>
        <taxon>Bacteria</taxon>
        <taxon>Bacillati</taxon>
        <taxon>Actinomycetota</taxon>
        <taxon>Actinomycetes</taxon>
        <taxon>Kitasatosporales</taxon>
        <taxon>Streptomycetaceae</taxon>
        <taxon>Streptomyces</taxon>
    </lineage>
</organism>
<evidence type="ECO:0000256" key="1">
    <source>
        <dbReference type="SAM" id="MobiDB-lite"/>
    </source>
</evidence>
<feature type="region of interest" description="Disordered" evidence="1">
    <location>
        <begin position="111"/>
        <end position="141"/>
    </location>
</feature>
<dbReference type="AlphaFoldDB" id="V9Z3Y4"/>
<geneLocation type="plasmid" evidence="3">
    <name>pFRL4</name>
</geneLocation>
<protein>
    <submittedName>
        <fullName evidence="3">Uncharacterized protein</fullName>
    </submittedName>
</protein>
<feature type="transmembrane region" description="Helical" evidence="2">
    <location>
        <begin position="25"/>
        <end position="45"/>
    </location>
</feature>
<reference evidence="3" key="1">
    <citation type="submission" date="2013-09" db="EMBL/GenBank/DDBJ databases">
        <title>Complete nucleotide sequence of Streptomyces linear plasmid pFRL4.</title>
        <authorList>
            <person name="Chen Z."/>
            <person name="Fang P."/>
            <person name="Qin Z."/>
        </authorList>
    </citation>
    <scope>NUCLEOTIDE SEQUENCE</scope>
    <source>
        <plasmid evidence="3">pFRL4</plasmid>
    </source>
</reference>
<feature type="compositionally biased region" description="Pro residues" evidence="1">
    <location>
        <begin position="251"/>
        <end position="264"/>
    </location>
</feature>
<keyword evidence="2" id="KW-1133">Transmembrane helix</keyword>
<keyword evidence="2" id="KW-0472">Membrane</keyword>
<keyword evidence="3" id="KW-0614">Plasmid</keyword>
<evidence type="ECO:0000256" key="2">
    <source>
        <dbReference type="SAM" id="Phobius"/>
    </source>
</evidence>
<keyword evidence="2" id="KW-0812">Transmembrane</keyword>
<name>V9Z3Y4_9ACTN</name>
<evidence type="ECO:0000313" key="3">
    <source>
        <dbReference type="EMBL" id="AHE39242.1"/>
    </source>
</evidence>
<feature type="transmembrane region" description="Helical" evidence="2">
    <location>
        <begin position="57"/>
        <end position="75"/>
    </location>
</feature>
<sequence>MSGKPDTTNTAKQGRRKIRLEHIPFVREVPVVASATMVALRYVGAWLRAGDQESGGFLVRLGALGTAGYIALYFTQKHPGLWYAYGATGLVIVTTVAVRTGLSAGRTVKDLEDAHTTAEEEAPQGTDTLNDHETAGEWDPETTQAQATSAEADAAFAAFVEHSVAFAVRQGRKGVHTDTLLERIHRERMLADWTEPMIRQKCKALDIPVRTQMGIQGRNYFGVHIADLEQALGRALRIPAQLVPDLTPNAPAAPPAEPPAPPPEVAFLEAPADSA</sequence>
<feature type="compositionally biased region" description="Low complexity" evidence="1">
    <location>
        <begin position="265"/>
        <end position="275"/>
    </location>
</feature>
<accession>V9Z3Y4</accession>
<proteinExistence type="predicted"/>
<feature type="region of interest" description="Disordered" evidence="1">
    <location>
        <begin position="245"/>
        <end position="275"/>
    </location>
</feature>
<dbReference type="EMBL" id="KF602049">
    <property type="protein sequence ID" value="AHE39242.1"/>
    <property type="molecule type" value="Genomic_DNA"/>
</dbReference>
<gene>
    <name evidence="3" type="ORF">pFRL4_9c</name>
</gene>
<dbReference type="RefSeq" id="WP_024126622.1">
    <property type="nucleotide sequence ID" value="NC_023284.1"/>
</dbReference>